<dbReference type="Gene3D" id="1.10.3450.10">
    <property type="entry name" value="TTHA0068-like"/>
    <property type="match status" value="1"/>
</dbReference>
<comment type="caution">
    <text evidence="1">The sequence shown here is derived from an EMBL/GenBank/DDBJ whole genome shotgun (WGS) entry which is preliminary data.</text>
</comment>
<reference evidence="1 2" key="1">
    <citation type="submission" date="2019-11" db="EMBL/GenBank/DDBJ databases">
        <title>Genome sequences of 17 halophilic strains isolated from different environments.</title>
        <authorList>
            <person name="Furrow R.E."/>
        </authorList>
    </citation>
    <scope>NUCLEOTIDE SEQUENCE [LARGE SCALE GENOMIC DNA]</scope>
    <source>
        <strain evidence="1 2">22511_23_Filter</strain>
    </source>
</reference>
<dbReference type="InterPro" id="IPR005500">
    <property type="entry name" value="DUF309"/>
</dbReference>
<evidence type="ECO:0000313" key="2">
    <source>
        <dbReference type="Proteomes" id="UP000460949"/>
    </source>
</evidence>
<accession>A0A845E196</accession>
<dbReference type="SUPFAM" id="SSF140663">
    <property type="entry name" value="TTHA0068-like"/>
    <property type="match status" value="1"/>
</dbReference>
<dbReference type="InterPro" id="IPR023203">
    <property type="entry name" value="TTHA0068_sf"/>
</dbReference>
<dbReference type="EMBL" id="WMET01000001">
    <property type="protein sequence ID" value="MYL19474.1"/>
    <property type="molecule type" value="Genomic_DNA"/>
</dbReference>
<protein>
    <submittedName>
        <fullName evidence="1">DUF309 domain-containing protein</fullName>
    </submittedName>
</protein>
<organism evidence="1 2">
    <name type="scientific">Halobacillus litoralis</name>
    <dbReference type="NCBI Taxonomy" id="45668"/>
    <lineage>
        <taxon>Bacteria</taxon>
        <taxon>Bacillati</taxon>
        <taxon>Bacillota</taxon>
        <taxon>Bacilli</taxon>
        <taxon>Bacillales</taxon>
        <taxon>Bacillaceae</taxon>
        <taxon>Halobacillus</taxon>
    </lineage>
</organism>
<dbReference type="Pfam" id="PF03745">
    <property type="entry name" value="DUF309"/>
    <property type="match status" value="1"/>
</dbReference>
<dbReference type="PANTHER" id="PTHR34796:SF1">
    <property type="entry name" value="EXPRESSED PROTEIN"/>
    <property type="match status" value="1"/>
</dbReference>
<gene>
    <name evidence="1" type="ORF">GLW04_06190</name>
</gene>
<name>A0A845E196_9BACI</name>
<dbReference type="PANTHER" id="PTHR34796">
    <property type="entry name" value="EXPRESSED PROTEIN"/>
    <property type="match status" value="1"/>
</dbReference>
<proteinExistence type="predicted"/>
<dbReference type="Proteomes" id="UP000460949">
    <property type="component" value="Unassembled WGS sequence"/>
</dbReference>
<evidence type="ECO:0000313" key="1">
    <source>
        <dbReference type="EMBL" id="MYL19474.1"/>
    </source>
</evidence>
<sequence>MYPALYLEYLAHFHGTRDYFECHEVLEEHWKNTTPRSRQSVWVLLIQTAVAMYHDRRGNQNGAATLLKRCINNLPSQRESLLHLGLDPVHLEKQLAAELSRVRSGQPYVSWNFCIVDPQLLQDVQYLCQKWGVVFGSPSRMSDDNLIHKHKRRR</sequence>
<dbReference type="AlphaFoldDB" id="A0A845E196"/>
<dbReference type="RefSeq" id="WP_160836478.1">
    <property type="nucleotide sequence ID" value="NZ_WMET01000001.1"/>
</dbReference>